<dbReference type="PANTHER" id="PTHR30404:SF0">
    <property type="entry name" value="N-ACETYLMURAMOYL-L-ALANINE AMIDASE AMIC"/>
    <property type="match status" value="1"/>
</dbReference>
<dbReference type="RefSeq" id="WP_244746439.1">
    <property type="nucleotide sequence ID" value="NZ_CP095071.1"/>
</dbReference>
<dbReference type="InterPro" id="IPR003646">
    <property type="entry name" value="SH3-like_bac-type"/>
</dbReference>
<dbReference type="Proteomes" id="UP000831537">
    <property type="component" value="Chromosome"/>
</dbReference>
<dbReference type="SMART" id="SM00287">
    <property type="entry name" value="SH3b"/>
    <property type="match status" value="1"/>
</dbReference>
<proteinExistence type="predicted"/>
<keyword evidence="1 5" id="KW-0378">Hydrolase</keyword>
<dbReference type="Pfam" id="PF01520">
    <property type="entry name" value="Amidase_3"/>
    <property type="match status" value="1"/>
</dbReference>
<evidence type="ECO:0000313" key="6">
    <source>
        <dbReference type="Proteomes" id="UP000831537"/>
    </source>
</evidence>
<dbReference type="PANTHER" id="PTHR30404">
    <property type="entry name" value="N-ACETYLMURAMOYL-L-ALANINE AMIDASE"/>
    <property type="match status" value="1"/>
</dbReference>
<dbReference type="InterPro" id="IPR002508">
    <property type="entry name" value="MurNAc-LAA_cat"/>
</dbReference>
<feature type="region of interest" description="Disordered" evidence="3">
    <location>
        <begin position="87"/>
        <end position="117"/>
    </location>
</feature>
<dbReference type="PROSITE" id="PS51781">
    <property type="entry name" value="SH3B"/>
    <property type="match status" value="1"/>
</dbReference>
<evidence type="ECO:0000256" key="2">
    <source>
        <dbReference type="ARBA" id="ARBA00023316"/>
    </source>
</evidence>
<name>A0ABY4GPP1_9BACI</name>
<dbReference type="InterPro" id="IPR050695">
    <property type="entry name" value="N-acetylmuramoyl_amidase_3"/>
</dbReference>
<dbReference type="EC" id="3.5.1.28" evidence="5"/>
<organism evidence="5 6">
    <name type="scientific">Gracilibacillus salinarum</name>
    <dbReference type="NCBI Taxonomy" id="2932255"/>
    <lineage>
        <taxon>Bacteria</taxon>
        <taxon>Bacillati</taxon>
        <taxon>Bacillota</taxon>
        <taxon>Bacilli</taxon>
        <taxon>Bacillales</taxon>
        <taxon>Bacillaceae</taxon>
        <taxon>Gracilibacillus</taxon>
    </lineage>
</organism>
<feature type="domain" description="SH3b" evidence="4">
    <location>
        <begin position="24"/>
        <end position="86"/>
    </location>
</feature>
<protein>
    <submittedName>
        <fullName evidence="5">N-acetylmuramoyl-L-alanine amidase</fullName>
        <ecNumber evidence="5">3.5.1.28</ecNumber>
    </submittedName>
</protein>
<reference evidence="5 6" key="1">
    <citation type="submission" date="2022-04" db="EMBL/GenBank/DDBJ databases">
        <title>Gracilibacillus sp. isolated from saltern.</title>
        <authorList>
            <person name="Won M."/>
            <person name="Lee C.-M."/>
            <person name="Woen H.-Y."/>
            <person name="Kwon S.-W."/>
        </authorList>
    </citation>
    <scope>NUCLEOTIDE SEQUENCE [LARGE SCALE GENOMIC DNA]</scope>
    <source>
        <strain evidence="5 6">SSPM10-3</strain>
    </source>
</reference>
<feature type="compositionally biased region" description="Acidic residues" evidence="3">
    <location>
        <begin position="91"/>
        <end position="100"/>
    </location>
</feature>
<evidence type="ECO:0000256" key="1">
    <source>
        <dbReference type="ARBA" id="ARBA00022801"/>
    </source>
</evidence>
<dbReference type="GO" id="GO:0008745">
    <property type="term" value="F:N-acetylmuramoyl-L-alanine amidase activity"/>
    <property type="evidence" value="ECO:0007669"/>
    <property type="project" value="UniProtKB-EC"/>
</dbReference>
<dbReference type="Pfam" id="PF08239">
    <property type="entry name" value="SH3_3"/>
    <property type="match status" value="1"/>
</dbReference>
<accession>A0ABY4GPP1</accession>
<keyword evidence="6" id="KW-1185">Reference proteome</keyword>
<sequence>MKKLLILTMLSIIVIFSMSYILYANDAEIDGENLNVRTGPGTDYEVITQVNAPETYPILQQEGDWVQIDLGDQQGWIHQDYMNEITASSEQAEEESEVTDQEPQQENTVTSSNEDEEDVMPVASTYSGKGLSGKIIVLDPGHGGRDVGAIGVSGAYESHYTLRTAHILQELLEQYGAKVYLTRDQDRYVPLSSRTTFANLKEADVFLSIHYNSTPELPEVTGIDTYYYSERDRKLANYVHQNMVSASGMDDRGFQQRDLQVLRINHRPSVLLELGFVSNEEEEKKVQSRAYLESVSRGIINGLQLYFQ</sequence>
<dbReference type="Gene3D" id="2.30.30.40">
    <property type="entry name" value="SH3 Domains"/>
    <property type="match status" value="1"/>
</dbReference>
<evidence type="ECO:0000313" key="5">
    <source>
        <dbReference type="EMBL" id="UOQ86118.1"/>
    </source>
</evidence>
<keyword evidence="2" id="KW-0961">Cell wall biogenesis/degradation</keyword>
<evidence type="ECO:0000259" key="4">
    <source>
        <dbReference type="PROSITE" id="PS51781"/>
    </source>
</evidence>
<gene>
    <name evidence="5" type="ORF">MUN87_04255</name>
</gene>
<dbReference type="SMART" id="SM00646">
    <property type="entry name" value="Ami_3"/>
    <property type="match status" value="1"/>
</dbReference>
<dbReference type="EMBL" id="CP095071">
    <property type="protein sequence ID" value="UOQ86118.1"/>
    <property type="molecule type" value="Genomic_DNA"/>
</dbReference>
<evidence type="ECO:0000256" key="3">
    <source>
        <dbReference type="SAM" id="MobiDB-lite"/>
    </source>
</evidence>
<dbReference type="SUPFAM" id="SSF53187">
    <property type="entry name" value="Zn-dependent exopeptidases"/>
    <property type="match status" value="1"/>
</dbReference>
<dbReference type="CDD" id="cd02696">
    <property type="entry name" value="MurNAc-LAA"/>
    <property type="match status" value="1"/>
</dbReference>
<dbReference type="Gene3D" id="3.40.630.40">
    <property type="entry name" value="Zn-dependent exopeptidases"/>
    <property type="match status" value="1"/>
</dbReference>